<gene>
    <name evidence="2" type="ORF">LY11_04912</name>
</gene>
<dbReference type="SUPFAM" id="SSF109854">
    <property type="entry name" value="DinB/YfiT-like putative metalloenzymes"/>
    <property type="match status" value="1"/>
</dbReference>
<proteinExistence type="predicted"/>
<reference evidence="2 3" key="1">
    <citation type="submission" date="2018-06" db="EMBL/GenBank/DDBJ databases">
        <title>Genomic Encyclopedia of Archaeal and Bacterial Type Strains, Phase II (KMG-II): from individual species to whole genera.</title>
        <authorList>
            <person name="Goeker M."/>
        </authorList>
    </citation>
    <scope>NUCLEOTIDE SEQUENCE [LARGE SCALE GENOMIC DNA]</scope>
    <source>
        <strain evidence="2 3">DSM 14825</strain>
    </source>
</reference>
<evidence type="ECO:0000313" key="2">
    <source>
        <dbReference type="EMBL" id="RAJ22220.1"/>
    </source>
</evidence>
<evidence type="ECO:0000313" key="3">
    <source>
        <dbReference type="Proteomes" id="UP000249754"/>
    </source>
</evidence>
<dbReference type="Gene3D" id="1.20.120.450">
    <property type="entry name" value="dinb family like domain"/>
    <property type="match status" value="1"/>
</dbReference>
<feature type="domain" description="DinB-like" evidence="1">
    <location>
        <begin position="18"/>
        <end position="144"/>
    </location>
</feature>
<comment type="caution">
    <text evidence="2">The sequence shown here is derived from an EMBL/GenBank/DDBJ whole genome shotgun (WGS) entry which is preliminary data.</text>
</comment>
<dbReference type="EMBL" id="QLLR01000040">
    <property type="protein sequence ID" value="RAJ22220.1"/>
    <property type="molecule type" value="Genomic_DNA"/>
</dbReference>
<dbReference type="OrthoDB" id="9793216at2"/>
<organism evidence="2 3">
    <name type="scientific">Pedobacter cryoconitis</name>
    <dbReference type="NCBI Taxonomy" id="188932"/>
    <lineage>
        <taxon>Bacteria</taxon>
        <taxon>Pseudomonadati</taxon>
        <taxon>Bacteroidota</taxon>
        <taxon>Sphingobacteriia</taxon>
        <taxon>Sphingobacteriales</taxon>
        <taxon>Sphingobacteriaceae</taxon>
        <taxon>Pedobacter</taxon>
    </lineage>
</organism>
<dbReference type="InterPro" id="IPR034660">
    <property type="entry name" value="DinB/YfiT-like"/>
</dbReference>
<protein>
    <submittedName>
        <fullName evidence="2">DinB family protein</fullName>
    </submittedName>
</protein>
<dbReference type="InterPro" id="IPR024775">
    <property type="entry name" value="DinB-like"/>
</dbReference>
<dbReference type="RefSeq" id="WP_111636210.1">
    <property type="nucleotide sequence ID" value="NZ_QLLR01000040.1"/>
</dbReference>
<name>A0A327RZ87_9SPHI</name>
<dbReference type="Pfam" id="PF12867">
    <property type="entry name" value="DinB_2"/>
    <property type="match status" value="1"/>
</dbReference>
<accession>A0A327RZ87</accession>
<dbReference type="STRING" id="188932.AY601_2371"/>
<sequence length="147" mass="17102">MIVQSIQRLQYLCNTIPPLLNEIDDHIFSLKPAAAQWSKKEIIGHLIDSAAANHQRFVRAQFEDIPKITYDQNNCNIFSYYQQIDREQVISFWTAYNKQILALIKLIPEAALHRECLTGGEQSVTLAFLFDDYVQHLEHHLKQVVSY</sequence>
<dbReference type="Proteomes" id="UP000249754">
    <property type="component" value="Unassembled WGS sequence"/>
</dbReference>
<evidence type="ECO:0000259" key="1">
    <source>
        <dbReference type="Pfam" id="PF12867"/>
    </source>
</evidence>
<dbReference type="AlphaFoldDB" id="A0A327RZ87"/>